<name>A0A1G9KVG2_9FIRM</name>
<dbReference type="EC" id="2.3.2.3" evidence="3 14"/>
<dbReference type="AlphaFoldDB" id="A0A1G9KVG2"/>
<dbReference type="GO" id="GO:0005886">
    <property type="term" value="C:plasma membrane"/>
    <property type="evidence" value="ECO:0007669"/>
    <property type="project" value="UniProtKB-SubCell"/>
</dbReference>
<dbReference type="RefSeq" id="WP_092724262.1">
    <property type="nucleotide sequence ID" value="NZ_FNGW01000002.1"/>
</dbReference>
<dbReference type="PANTHER" id="PTHR34697">
    <property type="entry name" value="PHOSPHATIDYLGLYCEROL LYSYLTRANSFERASE"/>
    <property type="match status" value="1"/>
</dbReference>
<dbReference type="Pfam" id="PF03706">
    <property type="entry name" value="LPG_synthase_TM"/>
    <property type="match status" value="1"/>
</dbReference>
<dbReference type="InterPro" id="IPR022791">
    <property type="entry name" value="L-PG_synthase/AglD"/>
</dbReference>
<evidence type="ECO:0000256" key="5">
    <source>
        <dbReference type="ARBA" id="ARBA00022475"/>
    </source>
</evidence>
<keyword evidence="10 14" id="KW-0472">Membrane</keyword>
<evidence type="ECO:0000256" key="14">
    <source>
        <dbReference type="RuleBase" id="RU363042"/>
    </source>
</evidence>
<keyword evidence="9 14" id="KW-0443">Lipid metabolism</keyword>
<dbReference type="Proteomes" id="UP000199068">
    <property type="component" value="Unassembled WGS sequence"/>
</dbReference>
<feature type="transmembrane region" description="Helical" evidence="14">
    <location>
        <begin position="322"/>
        <end position="348"/>
    </location>
</feature>
<sequence length="846" mass="97985">MALQLKERLKKSFKILFIFFILFFLFIELKKFIFDVNSNSIFYYLSNISVLKYLIIIFSGILAFLPMCLYDFTLKPVLKSNITNKYILKYSWICASISNIIGFAGSTSIGLKLHFYKNYYLDKKTFLTHISQILFFNISGLSLLCLFHVIFNFKFLFLNNINKPLIPTLTVLLLSSYIIGLCVYLVFNQFKHSNPKNISKWIKIILISCLEWILATLLLYFIARLINISISFKDYFPIFILSVSIGIVSMIPGGFGSFDLTFLLNLEILGVSKELGVIALILYRLSYYIIPLILGLITYLYDNWKNLNSKFNGVPSLILSSSANFILMFLIFSTGIVLLISAALPSVIYRLKLISHIANYYIINLSHMISVIIGFLLISLSRIIHYKSKDVYKLTLLLLICGSIFTFAKGLDYEEALYLAIVGFILFISKKSFYREKFIMTWGRILQDFIILFFIFIIYAFIGYINAPSSQLILPSFLENLVYTNYKHLIISSFIGFIIALAFLLLIYKKNKNKIPPHLTLDKCENELDNFLSIYEGSPLTHLIYLKDKMLYFNKNKDVLFQFSVYSDKLVVLGGPIGNKYSIQSAIEEFYDYYNKYGYTPVFYQVDKNTLSFLHEFGYDFLKLGEEAKISIDSFSLTGKRMKGIRTSINKVEKEGYMFEVIKPPFTSSFLNELKSVSDNWLDGKDEKGFSLGFFDEYYLSKSPICVVQDANYNIMGFSNIMPMYDNDSFSIDLMRFSKNACRGIMDFMFVNLINYGSKNKFKFFNIGMAPLSNVGTSKYSFLSEKIASQVYSHGQHFYSFQGLRSFKEKYATTWEPKYLAYRKRSSLLFTMMQVTLLISRKIKYK</sequence>
<evidence type="ECO:0000256" key="6">
    <source>
        <dbReference type="ARBA" id="ARBA00022679"/>
    </source>
</evidence>
<keyword evidence="7 14" id="KW-0812">Transmembrane</keyword>
<dbReference type="SUPFAM" id="SSF55729">
    <property type="entry name" value="Acyl-CoA N-acyltransferases (Nat)"/>
    <property type="match status" value="1"/>
</dbReference>
<keyword evidence="11 14" id="KW-0046">Antibiotic resistance</keyword>
<feature type="transmembrane region" description="Helical" evidence="14">
    <location>
        <begin position="391"/>
        <end position="410"/>
    </location>
</feature>
<feature type="transmembrane region" description="Helical" evidence="14">
    <location>
        <begin position="445"/>
        <end position="466"/>
    </location>
</feature>
<dbReference type="STRING" id="1121325.SAMN04515677_102280"/>
<dbReference type="PANTHER" id="PTHR34697:SF2">
    <property type="entry name" value="PHOSPHATIDYLGLYCEROL LYSYLTRANSFERASE"/>
    <property type="match status" value="1"/>
</dbReference>
<comment type="catalytic activity">
    <reaction evidence="13 14">
        <text>L-lysyl-tRNA(Lys) + a 1,2-diacyl-sn-glycero-3-phospho-(1'-sn-glycerol) = a 1,2-diacyl-sn-glycero-3-phospho-1'-(3'-O-L-lysyl)-sn-glycerol + tRNA(Lys)</text>
        <dbReference type="Rhea" id="RHEA:10668"/>
        <dbReference type="Rhea" id="RHEA-COMP:9696"/>
        <dbReference type="Rhea" id="RHEA-COMP:9697"/>
        <dbReference type="ChEBI" id="CHEBI:64716"/>
        <dbReference type="ChEBI" id="CHEBI:75792"/>
        <dbReference type="ChEBI" id="CHEBI:78442"/>
        <dbReference type="ChEBI" id="CHEBI:78529"/>
        <dbReference type="EC" id="2.3.2.3"/>
    </reaction>
</comment>
<feature type="transmembrane region" description="Helical" evidence="14">
    <location>
        <begin position="486"/>
        <end position="508"/>
    </location>
</feature>
<evidence type="ECO:0000256" key="1">
    <source>
        <dbReference type="ARBA" id="ARBA00004651"/>
    </source>
</evidence>
<gene>
    <name evidence="14" type="primary">mprF</name>
    <name evidence="16" type="ORF">SAMN04515677_102280</name>
</gene>
<feature type="transmembrane region" description="Helical" evidence="14">
    <location>
        <begin position="235"/>
        <end position="255"/>
    </location>
</feature>
<comment type="similarity">
    <text evidence="2 14">Belongs to the LPG synthase family.</text>
</comment>
<evidence type="ECO:0000256" key="13">
    <source>
        <dbReference type="ARBA" id="ARBA00047540"/>
    </source>
</evidence>
<comment type="subcellular location">
    <subcellularLocation>
        <location evidence="1 14">Cell membrane</location>
        <topology evidence="1 14">Multi-pass membrane protein</topology>
    </subcellularLocation>
</comment>
<feature type="transmembrane region" description="Helical" evidence="14">
    <location>
        <begin position="416"/>
        <end position="433"/>
    </location>
</feature>
<feature type="transmembrane region" description="Helical" evidence="14">
    <location>
        <begin position="133"/>
        <end position="153"/>
    </location>
</feature>
<feature type="transmembrane region" description="Helical" evidence="14">
    <location>
        <begin position="165"/>
        <end position="186"/>
    </location>
</feature>
<feature type="transmembrane region" description="Helical" evidence="14">
    <location>
        <begin position="12"/>
        <end position="29"/>
    </location>
</feature>
<keyword evidence="17" id="KW-1185">Reference proteome</keyword>
<dbReference type="GO" id="GO:0006629">
    <property type="term" value="P:lipid metabolic process"/>
    <property type="evidence" value="ECO:0007669"/>
    <property type="project" value="UniProtKB-KW"/>
</dbReference>
<dbReference type="InterPro" id="IPR051211">
    <property type="entry name" value="PG_lysyltransferase"/>
</dbReference>
<dbReference type="GO" id="GO:0055091">
    <property type="term" value="P:phospholipid homeostasis"/>
    <property type="evidence" value="ECO:0007669"/>
    <property type="project" value="TreeGrafter"/>
</dbReference>
<feature type="transmembrane region" description="Helical" evidence="14">
    <location>
        <begin position="90"/>
        <end position="113"/>
    </location>
</feature>
<evidence type="ECO:0000259" key="15">
    <source>
        <dbReference type="Pfam" id="PF09924"/>
    </source>
</evidence>
<evidence type="ECO:0000256" key="12">
    <source>
        <dbReference type="ARBA" id="ARBA00031899"/>
    </source>
</evidence>
<dbReference type="InterPro" id="IPR016181">
    <property type="entry name" value="Acyl_CoA_acyltransferase"/>
</dbReference>
<evidence type="ECO:0000256" key="8">
    <source>
        <dbReference type="ARBA" id="ARBA00022989"/>
    </source>
</evidence>
<dbReference type="GO" id="GO:0050071">
    <property type="term" value="F:phosphatidylglycerol lysyltransferase activity"/>
    <property type="evidence" value="ECO:0007669"/>
    <property type="project" value="UniProtKB-EC"/>
</dbReference>
<dbReference type="Pfam" id="PF09924">
    <property type="entry name" value="LPG_synthase_C"/>
    <property type="match status" value="1"/>
</dbReference>
<reference evidence="16 17" key="1">
    <citation type="submission" date="2016-10" db="EMBL/GenBank/DDBJ databases">
        <authorList>
            <person name="de Groot N.N."/>
        </authorList>
    </citation>
    <scope>NUCLEOTIDE SEQUENCE [LARGE SCALE GENOMIC DNA]</scope>
    <source>
        <strain evidence="16 17">DSM 797</strain>
    </source>
</reference>
<evidence type="ECO:0000313" key="17">
    <source>
        <dbReference type="Proteomes" id="UP000199068"/>
    </source>
</evidence>
<feature type="transmembrane region" description="Helical" evidence="14">
    <location>
        <begin position="201"/>
        <end position="223"/>
    </location>
</feature>
<evidence type="ECO:0000313" key="16">
    <source>
        <dbReference type="EMBL" id="SDL53596.1"/>
    </source>
</evidence>
<keyword evidence="8 14" id="KW-1133">Transmembrane helix</keyword>
<evidence type="ECO:0000256" key="11">
    <source>
        <dbReference type="ARBA" id="ARBA00023251"/>
    </source>
</evidence>
<dbReference type="InterPro" id="IPR024320">
    <property type="entry name" value="LPG_synthase_C"/>
</dbReference>
<feature type="domain" description="Phosphatidylglycerol lysyltransferase C-terminal" evidence="15">
    <location>
        <begin position="536"/>
        <end position="822"/>
    </location>
</feature>
<evidence type="ECO:0000256" key="2">
    <source>
        <dbReference type="ARBA" id="ARBA00008627"/>
    </source>
</evidence>
<feature type="transmembrane region" description="Helical" evidence="14">
    <location>
        <begin position="360"/>
        <end position="379"/>
    </location>
</feature>
<dbReference type="NCBIfam" id="NF033480">
    <property type="entry name" value="bifunc_MprF"/>
    <property type="match status" value="1"/>
</dbReference>
<accession>A0A1G9KVG2</accession>
<feature type="transmembrane region" description="Helical" evidence="14">
    <location>
        <begin position="41"/>
        <end position="69"/>
    </location>
</feature>
<comment type="function">
    <text evidence="14">Catalyzes the transfer of a lysyl group from L-lysyl-tRNA(Lys) to membrane-bound phosphatidylglycerol (PG), which produces lysylphosphatidylglycerol (LPG), a major component of the bacterial membrane with a positive net charge. LPG synthesis contributes to bacterial virulence as it is involved in the resistance mechanism against cationic antimicrobial peptides (CAMP) produces by the host's immune system (defensins, cathelicidins) and by the competing microorganisms.</text>
</comment>
<evidence type="ECO:0000256" key="3">
    <source>
        <dbReference type="ARBA" id="ARBA00012014"/>
    </source>
</evidence>
<keyword evidence="5" id="KW-1003">Cell membrane</keyword>
<keyword evidence="6 14" id="KW-0808">Transferase</keyword>
<organism evidence="16 17">
    <name type="scientific">Romboutsia lituseburensis DSM 797</name>
    <dbReference type="NCBI Taxonomy" id="1121325"/>
    <lineage>
        <taxon>Bacteria</taxon>
        <taxon>Bacillati</taxon>
        <taxon>Bacillota</taxon>
        <taxon>Clostridia</taxon>
        <taxon>Peptostreptococcales</taxon>
        <taxon>Peptostreptococcaceae</taxon>
        <taxon>Romboutsia</taxon>
    </lineage>
</organism>
<protein>
    <recommendedName>
        <fullName evidence="4 14">Phosphatidylglycerol lysyltransferase</fullName>
        <ecNumber evidence="3 14">2.3.2.3</ecNumber>
    </recommendedName>
    <alternativeName>
        <fullName evidence="12 14">Lysylphosphatidylglycerol synthase</fullName>
    </alternativeName>
</protein>
<evidence type="ECO:0000256" key="10">
    <source>
        <dbReference type="ARBA" id="ARBA00023136"/>
    </source>
</evidence>
<dbReference type="EMBL" id="FNGW01000002">
    <property type="protein sequence ID" value="SDL53596.1"/>
    <property type="molecule type" value="Genomic_DNA"/>
</dbReference>
<dbReference type="GO" id="GO:0046677">
    <property type="term" value="P:response to antibiotic"/>
    <property type="evidence" value="ECO:0007669"/>
    <property type="project" value="UniProtKB-KW"/>
</dbReference>
<proteinExistence type="inferred from homology"/>
<evidence type="ECO:0000256" key="7">
    <source>
        <dbReference type="ARBA" id="ARBA00022692"/>
    </source>
</evidence>
<evidence type="ECO:0000256" key="9">
    <source>
        <dbReference type="ARBA" id="ARBA00023098"/>
    </source>
</evidence>
<feature type="transmembrane region" description="Helical" evidence="14">
    <location>
        <begin position="275"/>
        <end position="301"/>
    </location>
</feature>
<evidence type="ECO:0000256" key="4">
    <source>
        <dbReference type="ARBA" id="ARBA00021546"/>
    </source>
</evidence>